<evidence type="ECO:0000313" key="4">
    <source>
        <dbReference type="Proteomes" id="UP001059836"/>
    </source>
</evidence>
<proteinExistence type="predicted"/>
<name>A0ABX6IHK1_9ACTN</name>
<dbReference type="PANTHER" id="PTHR43619">
    <property type="entry name" value="S-ADENOSYL-L-METHIONINE-DEPENDENT METHYLTRANSFERASE YKTD-RELATED"/>
    <property type="match status" value="1"/>
</dbReference>
<dbReference type="Proteomes" id="UP001059836">
    <property type="component" value="Chromosome"/>
</dbReference>
<dbReference type="EMBL" id="CP045809">
    <property type="protein sequence ID" value="QHN34616.1"/>
    <property type="molecule type" value="Genomic_DNA"/>
</dbReference>
<sequence>MSAKPHLGAIQETLLIPLYGRANDARRKNSILHDTTAAEMVDSLDYDFDQHDTRNTTGSVWRASIFDQFVRDFLTDHPDGTVVDLGCGLSTRSDRLDNGTAHWIDLDVADSIALRRNFFDDSDRYTMIAGSIFDTEWYDRIPREQPTLLLSEAVLLYFPEDQVHSALRSISTAFPGAHLAFDTAGKAMFEAQDKTKVYDSLSARFHWQCDDPATLQQFGLRLTSSYSFGTPPPTVTRTWPALHRYGIKLVGRFPMSKSYRFTLFECTPAR</sequence>
<dbReference type="InterPro" id="IPR016874">
    <property type="entry name" value="TcmP-like"/>
</dbReference>
<dbReference type="GO" id="GO:0032259">
    <property type="term" value="P:methylation"/>
    <property type="evidence" value="ECO:0007669"/>
    <property type="project" value="UniProtKB-KW"/>
</dbReference>
<organism evidence="3 4">
    <name type="scientific">Gordonia pseudamarae</name>
    <dbReference type="NCBI Taxonomy" id="2831662"/>
    <lineage>
        <taxon>Bacteria</taxon>
        <taxon>Bacillati</taxon>
        <taxon>Actinomycetota</taxon>
        <taxon>Actinomycetes</taxon>
        <taxon>Mycobacteriales</taxon>
        <taxon>Gordoniaceae</taxon>
        <taxon>Gordonia</taxon>
    </lineage>
</organism>
<dbReference type="Gene3D" id="3.40.50.150">
    <property type="entry name" value="Vaccinia Virus protein VP39"/>
    <property type="match status" value="1"/>
</dbReference>
<dbReference type="PIRSF" id="PIRSF028177">
    <property type="entry name" value="Polyketide_synth_Omtfrase_TcmP"/>
    <property type="match status" value="1"/>
</dbReference>
<dbReference type="GO" id="GO:0008168">
    <property type="term" value="F:methyltransferase activity"/>
    <property type="evidence" value="ECO:0007669"/>
    <property type="project" value="UniProtKB-KW"/>
</dbReference>
<keyword evidence="2" id="KW-0808">Transferase</keyword>
<gene>
    <name evidence="3" type="ORF">GII31_06595</name>
</gene>
<dbReference type="PANTHER" id="PTHR43619:SF2">
    <property type="entry name" value="S-ADENOSYL-L-METHIONINE-DEPENDENT METHYLTRANSFERASES SUPERFAMILY PROTEIN"/>
    <property type="match status" value="1"/>
</dbReference>
<protein>
    <submittedName>
        <fullName evidence="3">Class I SAM-dependent methyltransferase</fullName>
    </submittedName>
</protein>
<evidence type="ECO:0000313" key="3">
    <source>
        <dbReference type="EMBL" id="QHN34616.1"/>
    </source>
</evidence>
<dbReference type="Pfam" id="PF04072">
    <property type="entry name" value="LCM"/>
    <property type="match status" value="1"/>
</dbReference>
<evidence type="ECO:0000256" key="1">
    <source>
        <dbReference type="ARBA" id="ARBA00022603"/>
    </source>
</evidence>
<dbReference type="InterPro" id="IPR007213">
    <property type="entry name" value="Ppm1/Ppm2/Tcmp"/>
</dbReference>
<keyword evidence="1 3" id="KW-0489">Methyltransferase</keyword>
<accession>A0ABX6IHK1</accession>
<keyword evidence="4" id="KW-1185">Reference proteome</keyword>
<dbReference type="InterPro" id="IPR029063">
    <property type="entry name" value="SAM-dependent_MTases_sf"/>
</dbReference>
<reference evidence="3" key="1">
    <citation type="journal article" date="2021" name="Nat. Microbiol.">
        <title>Cocultivation of an ultrasmall environmental parasitic bacterium with lytic ability against bacteria associated with wastewater foams.</title>
        <authorList>
            <person name="Batinovic S."/>
            <person name="Rose J.J.A."/>
            <person name="Ratcliffe J."/>
            <person name="Seviour R.J."/>
            <person name="Petrovski S."/>
        </authorList>
    </citation>
    <scope>NUCLEOTIDE SEQUENCE</scope>
    <source>
        <strain evidence="3">CON9</strain>
    </source>
</reference>
<dbReference type="RefSeq" id="WP_213247922.1">
    <property type="nucleotide sequence ID" value="NZ_CP045806.1"/>
</dbReference>
<evidence type="ECO:0000256" key="2">
    <source>
        <dbReference type="ARBA" id="ARBA00022679"/>
    </source>
</evidence>
<dbReference type="SUPFAM" id="SSF53335">
    <property type="entry name" value="S-adenosyl-L-methionine-dependent methyltransferases"/>
    <property type="match status" value="1"/>
</dbReference>